<gene>
    <name evidence="2" type="ORF">PRK78_005002</name>
</gene>
<dbReference type="AlphaFoldDB" id="A0AAF0DJU1"/>
<evidence type="ECO:0000313" key="2">
    <source>
        <dbReference type="EMBL" id="WEW59528.1"/>
    </source>
</evidence>
<feature type="compositionally biased region" description="Polar residues" evidence="1">
    <location>
        <begin position="135"/>
        <end position="149"/>
    </location>
</feature>
<sequence>MSTTAAEIGVVRRKRGRPKKVVGDAGDEPQPSATTASVVTRKASKSTKSSKKAPTITATAAQKQSNINAGDSRALGISAKKENSSGSGSIGVKQTSSPNTAAPSKTSRKKEASTAARRLNYTNKPQEEKAKECAQLNSEPGVSKSQVSNPRPPKDAPEPAFLLDTKPRQKNATKDEQEKINKPQRPAPSPPQSPIEQSKILSAIHAANSPSPSAPPPSPPPSTPPTMPPPSTPPKTPASTLASSISQSRQILPHPTNTFKPTAKPQASPIVRNLDEITRIGAQRSMPAQPKHQPAVQDIRQTKQYKTFARSYALYERVFYDKQPRGLPGVNAFTQPESPDRSSGLTSSLPSSSEK</sequence>
<proteinExistence type="predicted"/>
<reference evidence="2" key="1">
    <citation type="submission" date="2023-03" db="EMBL/GenBank/DDBJ databases">
        <title>Emydomyces testavorans Genome Sequence.</title>
        <authorList>
            <person name="Hoyer L."/>
        </authorList>
    </citation>
    <scope>NUCLEOTIDE SEQUENCE</scope>
    <source>
        <strain evidence="2">16-2883</strain>
    </source>
</reference>
<feature type="compositionally biased region" description="Basic residues" evidence="1">
    <location>
        <begin position="42"/>
        <end position="51"/>
    </location>
</feature>
<evidence type="ECO:0000256" key="1">
    <source>
        <dbReference type="SAM" id="MobiDB-lite"/>
    </source>
</evidence>
<feature type="compositionally biased region" description="Basic residues" evidence="1">
    <location>
        <begin position="11"/>
        <end position="20"/>
    </location>
</feature>
<feature type="compositionally biased region" description="Pro residues" evidence="1">
    <location>
        <begin position="212"/>
        <end position="236"/>
    </location>
</feature>
<dbReference type="Proteomes" id="UP001219355">
    <property type="component" value="Chromosome 3"/>
</dbReference>
<dbReference type="EMBL" id="CP120629">
    <property type="protein sequence ID" value="WEW59528.1"/>
    <property type="molecule type" value="Genomic_DNA"/>
</dbReference>
<feature type="region of interest" description="Disordered" evidence="1">
    <location>
        <begin position="1"/>
        <end position="302"/>
    </location>
</feature>
<feature type="compositionally biased region" description="Low complexity" evidence="1">
    <location>
        <begin position="342"/>
        <end position="355"/>
    </location>
</feature>
<feature type="compositionally biased region" description="Low complexity" evidence="1">
    <location>
        <begin position="52"/>
        <end position="61"/>
    </location>
</feature>
<evidence type="ECO:0000313" key="3">
    <source>
        <dbReference type="Proteomes" id="UP001219355"/>
    </source>
</evidence>
<keyword evidence="3" id="KW-1185">Reference proteome</keyword>
<feature type="compositionally biased region" description="Polar residues" evidence="1">
    <location>
        <begin position="245"/>
        <end position="260"/>
    </location>
</feature>
<protein>
    <submittedName>
        <fullName evidence="2">Uncharacterized protein</fullName>
    </submittedName>
</protein>
<feature type="region of interest" description="Disordered" evidence="1">
    <location>
        <begin position="324"/>
        <end position="355"/>
    </location>
</feature>
<organism evidence="2 3">
    <name type="scientific">Emydomyces testavorans</name>
    <dbReference type="NCBI Taxonomy" id="2070801"/>
    <lineage>
        <taxon>Eukaryota</taxon>
        <taxon>Fungi</taxon>
        <taxon>Dikarya</taxon>
        <taxon>Ascomycota</taxon>
        <taxon>Pezizomycotina</taxon>
        <taxon>Eurotiomycetes</taxon>
        <taxon>Eurotiomycetidae</taxon>
        <taxon>Onygenales</taxon>
        <taxon>Nannizziopsiaceae</taxon>
        <taxon>Emydomyces</taxon>
    </lineage>
</organism>
<feature type="compositionally biased region" description="Polar residues" evidence="1">
    <location>
        <begin position="84"/>
        <end position="105"/>
    </location>
</feature>
<accession>A0AAF0DJU1</accession>
<name>A0AAF0DJU1_9EURO</name>
<feature type="compositionally biased region" description="Basic and acidic residues" evidence="1">
    <location>
        <begin position="172"/>
        <end position="181"/>
    </location>
</feature>